<feature type="transmembrane region" description="Helical" evidence="5">
    <location>
        <begin position="322"/>
        <end position="340"/>
    </location>
</feature>
<dbReference type="NCBIfam" id="TIGR00881">
    <property type="entry name" value="2A0104"/>
    <property type="match status" value="1"/>
</dbReference>
<evidence type="ECO:0000256" key="2">
    <source>
        <dbReference type="ARBA" id="ARBA00022692"/>
    </source>
</evidence>
<proteinExistence type="predicted"/>
<dbReference type="InterPro" id="IPR036259">
    <property type="entry name" value="MFS_trans_sf"/>
</dbReference>
<comment type="subcellular location">
    <subcellularLocation>
        <location evidence="1">Endomembrane system</location>
        <topology evidence="1">Multi-pass membrane protein</topology>
    </subcellularLocation>
</comment>
<reference evidence="7 8" key="1">
    <citation type="submission" date="2020-01" db="EMBL/GenBank/DDBJ databases">
        <authorList>
            <person name="Sixt B."/>
            <person name="Schulz F."/>
            <person name="Kostanjsek R."/>
            <person name="Koestlbacher S."/>
            <person name="Collingro A."/>
            <person name="Toenshoff E."/>
            <person name="Horn M."/>
        </authorList>
    </citation>
    <scope>NUCLEOTIDE SEQUENCE [LARGE SCALE GENOMIC DNA]</scope>
    <source>
        <strain evidence="7 8">15C</strain>
    </source>
</reference>
<accession>A0ABX8Z2L9</accession>
<keyword evidence="2 5" id="KW-0812">Transmembrane</keyword>
<name>A0ABX8Z2L9_9BACT</name>
<reference evidence="7 8" key="2">
    <citation type="submission" date="2021-05" db="EMBL/GenBank/DDBJ databases">
        <title>Ecology and evolution of chlamydial symbionts of arthropods.</title>
        <authorList>
            <person name="Halter T."/>
            <person name="Sixt B.S."/>
            <person name="Toenshoff E.R."/>
            <person name="Koestlbacher S."/>
            <person name="Schulz F."/>
            <person name="Kostanjsek R."/>
            <person name="Collingro A."/>
            <person name="Hendrickx F."/>
            <person name="Horn M."/>
        </authorList>
    </citation>
    <scope>NUCLEOTIDE SEQUENCE [LARGE SCALE GENOMIC DNA]</scope>
    <source>
        <strain evidence="7 8">15C</strain>
    </source>
</reference>
<keyword evidence="8" id="KW-1185">Reference proteome</keyword>
<evidence type="ECO:0000259" key="6">
    <source>
        <dbReference type="PROSITE" id="PS50850"/>
    </source>
</evidence>
<keyword evidence="4 5" id="KW-0472">Membrane</keyword>
<evidence type="ECO:0000256" key="4">
    <source>
        <dbReference type="ARBA" id="ARBA00023136"/>
    </source>
</evidence>
<dbReference type="InterPro" id="IPR051337">
    <property type="entry name" value="OPA_Antiporter"/>
</dbReference>
<dbReference type="Gene3D" id="1.20.1250.20">
    <property type="entry name" value="MFS general substrate transporter like domains"/>
    <property type="match status" value="2"/>
</dbReference>
<evidence type="ECO:0000256" key="5">
    <source>
        <dbReference type="SAM" id="Phobius"/>
    </source>
</evidence>
<dbReference type="InterPro" id="IPR020846">
    <property type="entry name" value="MFS_dom"/>
</dbReference>
<gene>
    <name evidence="7" type="ORF">RHAB15C_0000158</name>
</gene>
<feature type="transmembrane region" description="Helical" evidence="5">
    <location>
        <begin position="98"/>
        <end position="127"/>
    </location>
</feature>
<feature type="domain" description="Major facilitator superfamily (MFS) profile" evidence="6">
    <location>
        <begin position="33"/>
        <end position="436"/>
    </location>
</feature>
<feature type="transmembrane region" description="Helical" evidence="5">
    <location>
        <begin position="346"/>
        <end position="366"/>
    </location>
</feature>
<feature type="transmembrane region" description="Helical" evidence="5">
    <location>
        <begin position="290"/>
        <end position="310"/>
    </location>
</feature>
<feature type="transmembrane region" description="Helical" evidence="5">
    <location>
        <begin position="66"/>
        <end position="86"/>
    </location>
</feature>
<dbReference type="EMBL" id="CP075585">
    <property type="protein sequence ID" value="QZA58286.1"/>
    <property type="molecule type" value="Genomic_DNA"/>
</dbReference>
<feature type="transmembrane region" description="Helical" evidence="5">
    <location>
        <begin position="378"/>
        <end position="401"/>
    </location>
</feature>
<protein>
    <submittedName>
        <fullName evidence="7">Membrane sensor protein UhpC</fullName>
    </submittedName>
</protein>
<organism evidence="7 8">
    <name type="scientific">Candidatus Rhabdochlamydia porcellionis</name>
    <dbReference type="NCBI Taxonomy" id="225148"/>
    <lineage>
        <taxon>Bacteria</taxon>
        <taxon>Pseudomonadati</taxon>
        <taxon>Chlamydiota</taxon>
        <taxon>Chlamydiia</taxon>
        <taxon>Parachlamydiales</taxon>
        <taxon>Candidatus Rhabdochlamydiaceae</taxon>
        <taxon>Candidatus Rhabdochlamydia</taxon>
    </lineage>
</organism>
<feature type="transmembrane region" description="Helical" evidence="5">
    <location>
        <begin position="29"/>
        <end position="46"/>
    </location>
</feature>
<dbReference type="PIRSF" id="PIRSF002808">
    <property type="entry name" value="Hexose_phosphate_transp"/>
    <property type="match status" value="1"/>
</dbReference>
<evidence type="ECO:0000256" key="1">
    <source>
        <dbReference type="ARBA" id="ARBA00004127"/>
    </source>
</evidence>
<dbReference type="InterPro" id="IPR000849">
    <property type="entry name" value="Sugar_P_transporter"/>
</dbReference>
<dbReference type="Proteomes" id="UP000822862">
    <property type="component" value="Chromosome"/>
</dbReference>
<dbReference type="Pfam" id="PF07690">
    <property type="entry name" value="MFS_1"/>
    <property type="match status" value="1"/>
</dbReference>
<sequence length="447" mass="50115">MSVLNILRPAPYAPEIQDPNEVKERYKYWRFRIFYGMYIGYIFYYFTRKSLTFAMPAMMQQLGLQISDLGILTSVLSITYGISKFLSGVLADRSNPRFFMAIGLILTGVFNVLFGLSSSVWLFALLWGCNGWFQGWGWPPCARLLTHWYSQKERGTWWGLWNTSHSVGGALIPLIAAFCAQKWGWRYAMYVPGFTCIGIGLFLINRLRDTPQSLGLPAIEKYKNDYPSAKHQEEREFSSKEILLKYVLNNKYIWVLAVSYFFVYVIRQAVNDFGVLFLMKAKGYSMLSASGSVFWFEAGGIFGSLVAGWASDKVFQGRRGPINVLFSLAVVLAIVGLYWVPHGMLFLDYGLMFTIGFLIFGPQMLIGMSAAELSHKKAAGTATGFAGWWAYLGAAAAGYPITKVVEIWGWQGFFVVLGSCGVIAAILLAPLWGMKSTPHPAVQATEK</sequence>
<feature type="transmembrane region" description="Helical" evidence="5">
    <location>
        <begin position="252"/>
        <end position="270"/>
    </location>
</feature>
<feature type="transmembrane region" description="Helical" evidence="5">
    <location>
        <begin position="407"/>
        <end position="429"/>
    </location>
</feature>
<keyword evidence="3 5" id="KW-1133">Transmembrane helix</keyword>
<evidence type="ECO:0000313" key="8">
    <source>
        <dbReference type="Proteomes" id="UP000822862"/>
    </source>
</evidence>
<dbReference type="PANTHER" id="PTHR43826">
    <property type="entry name" value="GLUCOSE-6-PHOSPHATE EXCHANGER SLC37A4"/>
    <property type="match status" value="1"/>
</dbReference>
<dbReference type="InterPro" id="IPR011701">
    <property type="entry name" value="MFS"/>
</dbReference>
<dbReference type="PROSITE" id="PS50850">
    <property type="entry name" value="MFS"/>
    <property type="match status" value="1"/>
</dbReference>
<dbReference type="RefSeq" id="WP_194845582.1">
    <property type="nucleotide sequence ID" value="NZ_CP075585.1"/>
</dbReference>
<dbReference type="SUPFAM" id="SSF103473">
    <property type="entry name" value="MFS general substrate transporter"/>
    <property type="match status" value="1"/>
</dbReference>
<dbReference type="PANTHER" id="PTHR43826:SF3">
    <property type="entry name" value="GLUCOSE-6-PHOSPHATE EXCHANGER SLC37A4"/>
    <property type="match status" value="1"/>
</dbReference>
<evidence type="ECO:0000313" key="7">
    <source>
        <dbReference type="EMBL" id="QZA58286.1"/>
    </source>
</evidence>
<evidence type="ECO:0000256" key="3">
    <source>
        <dbReference type="ARBA" id="ARBA00022989"/>
    </source>
</evidence>
<feature type="transmembrane region" description="Helical" evidence="5">
    <location>
        <begin position="187"/>
        <end position="204"/>
    </location>
</feature>
<dbReference type="NCBIfam" id="NF008661">
    <property type="entry name" value="PRK11663.1"/>
    <property type="match status" value="1"/>
</dbReference>